<evidence type="ECO:0000313" key="2">
    <source>
        <dbReference type="Proteomes" id="UP000789920"/>
    </source>
</evidence>
<reference evidence="1" key="1">
    <citation type="submission" date="2021-06" db="EMBL/GenBank/DDBJ databases">
        <authorList>
            <person name="Kallberg Y."/>
            <person name="Tangrot J."/>
            <person name="Rosling A."/>
        </authorList>
    </citation>
    <scope>NUCLEOTIDE SEQUENCE</scope>
    <source>
        <strain evidence="1">MA461A</strain>
    </source>
</reference>
<accession>A0ACA9RLN2</accession>
<proteinExistence type="predicted"/>
<evidence type="ECO:0000313" key="1">
    <source>
        <dbReference type="EMBL" id="CAG8799109.1"/>
    </source>
</evidence>
<protein>
    <submittedName>
        <fullName evidence="1">5833_t:CDS:1</fullName>
    </submittedName>
</protein>
<comment type="caution">
    <text evidence="1">The sequence shown here is derived from an EMBL/GenBank/DDBJ whole genome shotgun (WGS) entry which is preliminary data.</text>
</comment>
<gene>
    <name evidence="1" type="ORF">RPERSI_LOCUS20651</name>
</gene>
<dbReference type="Proteomes" id="UP000789920">
    <property type="component" value="Unassembled WGS sequence"/>
</dbReference>
<name>A0ACA9RLN2_9GLOM</name>
<sequence length="77" mass="8923">MGKFTTCPTQYMPLCNPDKYEHIYDQATDFITVKNIKQDRVIGVFDYSELYEYLGVANPLKNVCGILFRQLLRPGDI</sequence>
<organism evidence="1 2">
    <name type="scientific">Racocetra persica</name>
    <dbReference type="NCBI Taxonomy" id="160502"/>
    <lineage>
        <taxon>Eukaryota</taxon>
        <taxon>Fungi</taxon>
        <taxon>Fungi incertae sedis</taxon>
        <taxon>Mucoromycota</taxon>
        <taxon>Glomeromycotina</taxon>
        <taxon>Glomeromycetes</taxon>
        <taxon>Diversisporales</taxon>
        <taxon>Gigasporaceae</taxon>
        <taxon>Racocetra</taxon>
    </lineage>
</organism>
<keyword evidence="2" id="KW-1185">Reference proteome</keyword>
<feature type="non-terminal residue" evidence="1">
    <location>
        <position position="77"/>
    </location>
</feature>
<dbReference type="EMBL" id="CAJVQC010058835">
    <property type="protein sequence ID" value="CAG8799109.1"/>
    <property type="molecule type" value="Genomic_DNA"/>
</dbReference>